<dbReference type="EC" id="2.7.7.7" evidence="1"/>
<keyword evidence="4" id="KW-0548">Nucleotidyltransferase</keyword>
<evidence type="ECO:0000256" key="6">
    <source>
        <dbReference type="ARBA" id="ARBA00022932"/>
    </source>
</evidence>
<dbReference type="GO" id="GO:0009360">
    <property type="term" value="C:DNA polymerase III complex"/>
    <property type="evidence" value="ECO:0007669"/>
    <property type="project" value="InterPro"/>
</dbReference>
<dbReference type="AlphaFoldDB" id="A0A1H9QDM4"/>
<keyword evidence="3" id="KW-0808">Transferase</keyword>
<keyword evidence="5" id="KW-0235">DNA replication</keyword>
<dbReference type="GO" id="GO:0006261">
    <property type="term" value="P:DNA-templated DNA replication"/>
    <property type="evidence" value="ECO:0007669"/>
    <property type="project" value="TreeGrafter"/>
</dbReference>
<dbReference type="PANTHER" id="PTHR34388:SF1">
    <property type="entry name" value="DNA POLYMERASE III SUBUNIT DELTA"/>
    <property type="match status" value="1"/>
</dbReference>
<dbReference type="InterPro" id="IPR005790">
    <property type="entry name" value="DNA_polIII_delta"/>
</dbReference>
<evidence type="ECO:0000256" key="7">
    <source>
        <dbReference type="ARBA" id="ARBA00034754"/>
    </source>
</evidence>
<evidence type="ECO:0000256" key="8">
    <source>
        <dbReference type="ARBA" id="ARBA00049244"/>
    </source>
</evidence>
<reference evidence="13 14" key="2">
    <citation type="submission" date="2016-10" db="EMBL/GenBank/DDBJ databases">
        <authorList>
            <person name="Varghese N."/>
            <person name="Submissions S."/>
        </authorList>
    </citation>
    <scope>NUCLEOTIDE SEQUENCE [LARGE SCALE GENOMIC DNA]</scope>
    <source>
        <strain evidence="13">KHGC19</strain>
        <strain evidence="11 14">WCP15</strain>
    </source>
</reference>
<evidence type="ECO:0000256" key="2">
    <source>
        <dbReference type="ARBA" id="ARBA00017703"/>
    </source>
</evidence>
<sequence length="323" mass="34988">MARISNAALLPAYLVVGSDELKVEKTVCRLKSRLDEGLATFNLDELKASADLLPGTLTSSLNTIPVGTGFRLVVVHDAEKLPKPTSEAIISYLKDPNEGCVLLLVAKTLAKTTRLYKAVKACGDKSVIDCFPPKKRWELSGQVCKLARAHGLQMDEAAATELISRVGESTVMLDAQLKSLAALFGDGACIGVPEVEKNVARIADVKPWDLLDAVSARDAQKALRLYRMMRKPSQIALVTFLSGRIRELICAKSLDARGEGGMLPGELKKQQWQVKNYVGWARRFAPGELESALSSLARCEADLKSGADAETTFVTLMLELCGV</sequence>
<name>A0A1H9QDM4_9ACTN</name>
<dbReference type="Gene3D" id="1.20.272.10">
    <property type="match status" value="1"/>
</dbReference>
<evidence type="ECO:0000256" key="4">
    <source>
        <dbReference type="ARBA" id="ARBA00022695"/>
    </source>
</evidence>
<dbReference type="EMBL" id="FNWT01000007">
    <property type="protein sequence ID" value="SEH61822.1"/>
    <property type="molecule type" value="Genomic_DNA"/>
</dbReference>
<dbReference type="InterPro" id="IPR048466">
    <property type="entry name" value="DNA_pol3_delta-like_C"/>
</dbReference>
<feature type="domain" description="DNA polymerase III delta N-terminal" evidence="9">
    <location>
        <begin position="13"/>
        <end position="130"/>
    </location>
</feature>
<dbReference type="GO" id="GO:0003887">
    <property type="term" value="F:DNA-directed DNA polymerase activity"/>
    <property type="evidence" value="ECO:0007669"/>
    <property type="project" value="UniProtKB-KW"/>
</dbReference>
<dbReference type="Proteomes" id="UP000199128">
    <property type="component" value="Unassembled WGS sequence"/>
</dbReference>
<evidence type="ECO:0000313" key="11">
    <source>
        <dbReference type="EMBL" id="SEH61822.1"/>
    </source>
</evidence>
<keyword evidence="14" id="KW-1185">Reference proteome</keyword>
<dbReference type="Gene3D" id="1.10.8.60">
    <property type="match status" value="1"/>
</dbReference>
<protein>
    <recommendedName>
        <fullName evidence="2">DNA polymerase III subunit delta</fullName>
        <ecNumber evidence="1">2.7.7.7</ecNumber>
    </recommendedName>
</protein>
<dbReference type="Pfam" id="PF06144">
    <property type="entry name" value="DNA_pol3_delta"/>
    <property type="match status" value="1"/>
</dbReference>
<dbReference type="PANTHER" id="PTHR34388">
    <property type="entry name" value="DNA POLYMERASE III SUBUNIT DELTA"/>
    <property type="match status" value="1"/>
</dbReference>
<accession>A0A1H9QDM4</accession>
<dbReference type="Pfam" id="PF21694">
    <property type="entry name" value="DNA_pol3_delta_C"/>
    <property type="match status" value="1"/>
</dbReference>
<dbReference type="InterPro" id="IPR010372">
    <property type="entry name" value="DNA_pol3_delta_N"/>
</dbReference>
<dbReference type="GO" id="GO:0003677">
    <property type="term" value="F:DNA binding"/>
    <property type="evidence" value="ECO:0007669"/>
    <property type="project" value="InterPro"/>
</dbReference>
<proteinExistence type="inferred from homology"/>
<evidence type="ECO:0000256" key="5">
    <source>
        <dbReference type="ARBA" id="ARBA00022705"/>
    </source>
</evidence>
<dbReference type="Gene3D" id="3.40.50.300">
    <property type="entry name" value="P-loop containing nucleotide triphosphate hydrolases"/>
    <property type="match status" value="1"/>
</dbReference>
<reference evidence="12" key="1">
    <citation type="submission" date="2016-10" db="EMBL/GenBank/DDBJ databases">
        <authorList>
            <person name="de Groot N.N."/>
        </authorList>
    </citation>
    <scope>NUCLEOTIDE SEQUENCE [LARGE SCALE GENOMIC DNA]</scope>
    <source>
        <strain evidence="12">KHGC19</strain>
    </source>
</reference>
<keyword evidence="6" id="KW-0239">DNA-directed DNA polymerase</keyword>
<evidence type="ECO:0000313" key="13">
    <source>
        <dbReference type="Proteomes" id="UP000199128"/>
    </source>
</evidence>
<gene>
    <name evidence="12" type="ORF">SAMN05216446_1413</name>
    <name evidence="11" type="ORF">SAMN05216447_10785</name>
</gene>
<evidence type="ECO:0000313" key="14">
    <source>
        <dbReference type="Proteomes" id="UP000199135"/>
    </source>
</evidence>
<dbReference type="NCBIfam" id="TIGR01128">
    <property type="entry name" value="holA"/>
    <property type="match status" value="1"/>
</dbReference>
<evidence type="ECO:0000256" key="1">
    <source>
        <dbReference type="ARBA" id="ARBA00012417"/>
    </source>
</evidence>
<evidence type="ECO:0000259" key="9">
    <source>
        <dbReference type="Pfam" id="PF06144"/>
    </source>
</evidence>
<evidence type="ECO:0000313" key="12">
    <source>
        <dbReference type="EMBL" id="SER58512.1"/>
    </source>
</evidence>
<feature type="domain" description="DNA polymerase III delta subunit-like C-terminal" evidence="10">
    <location>
        <begin position="209"/>
        <end position="317"/>
    </location>
</feature>
<organism evidence="12 13">
    <name type="scientific">Parafannyhessea umbonata</name>
    <dbReference type="NCBI Taxonomy" id="604330"/>
    <lineage>
        <taxon>Bacteria</taxon>
        <taxon>Bacillati</taxon>
        <taxon>Actinomycetota</taxon>
        <taxon>Coriobacteriia</taxon>
        <taxon>Coriobacteriales</taxon>
        <taxon>Atopobiaceae</taxon>
        <taxon>Parafannyhessea</taxon>
    </lineage>
</organism>
<dbReference type="InterPro" id="IPR027417">
    <property type="entry name" value="P-loop_NTPase"/>
</dbReference>
<evidence type="ECO:0000256" key="3">
    <source>
        <dbReference type="ARBA" id="ARBA00022679"/>
    </source>
</evidence>
<dbReference type="RefSeq" id="WP_090991481.1">
    <property type="nucleotide sequence ID" value="NZ_FNWT01000007.1"/>
</dbReference>
<evidence type="ECO:0000259" key="10">
    <source>
        <dbReference type="Pfam" id="PF21694"/>
    </source>
</evidence>
<comment type="similarity">
    <text evidence="7">Belongs to the DNA polymerase HolA subunit family.</text>
</comment>
<dbReference type="InterPro" id="IPR008921">
    <property type="entry name" value="DNA_pol3_clamp-load_cplx_C"/>
</dbReference>
<dbReference type="EMBL" id="FOGP01000005">
    <property type="protein sequence ID" value="SER58512.1"/>
    <property type="molecule type" value="Genomic_DNA"/>
</dbReference>
<dbReference type="SUPFAM" id="SSF48019">
    <property type="entry name" value="post-AAA+ oligomerization domain-like"/>
    <property type="match status" value="1"/>
</dbReference>
<dbReference type="Proteomes" id="UP000199135">
    <property type="component" value="Unassembled WGS sequence"/>
</dbReference>
<comment type="catalytic activity">
    <reaction evidence="8">
        <text>DNA(n) + a 2'-deoxyribonucleoside 5'-triphosphate = DNA(n+1) + diphosphate</text>
        <dbReference type="Rhea" id="RHEA:22508"/>
        <dbReference type="Rhea" id="RHEA-COMP:17339"/>
        <dbReference type="Rhea" id="RHEA-COMP:17340"/>
        <dbReference type="ChEBI" id="CHEBI:33019"/>
        <dbReference type="ChEBI" id="CHEBI:61560"/>
        <dbReference type="ChEBI" id="CHEBI:173112"/>
        <dbReference type="EC" id="2.7.7.7"/>
    </reaction>
</comment>
<dbReference type="SUPFAM" id="SSF52540">
    <property type="entry name" value="P-loop containing nucleoside triphosphate hydrolases"/>
    <property type="match status" value="1"/>
</dbReference>